<dbReference type="Pfam" id="PF00784">
    <property type="entry name" value="MyTH4"/>
    <property type="match status" value="2"/>
</dbReference>
<dbReference type="Gene3D" id="1.25.40.530">
    <property type="entry name" value="MyTH4 domain"/>
    <property type="match status" value="3"/>
</dbReference>
<comment type="subcellular location">
    <subcellularLocation>
        <location evidence="1">Cytoplasm</location>
    </subcellularLocation>
</comment>
<dbReference type="GO" id="GO:0005737">
    <property type="term" value="C:cytoplasm"/>
    <property type="evidence" value="ECO:0007669"/>
    <property type="project" value="UniProtKB-SubCell"/>
</dbReference>
<evidence type="ECO:0000256" key="1">
    <source>
        <dbReference type="ARBA" id="ARBA00004496"/>
    </source>
</evidence>
<dbReference type="GO" id="GO:0005524">
    <property type="term" value="F:ATP binding"/>
    <property type="evidence" value="ECO:0007669"/>
    <property type="project" value="UniProtKB-KW"/>
</dbReference>
<comment type="similarity">
    <text evidence="2">Belongs to the TRAFAC class myosin-kinesin ATPase superfamily. Myosin family.</text>
</comment>
<dbReference type="PANTHER" id="PTHR22692:SF33">
    <property type="entry name" value="MYOSIN"/>
    <property type="match status" value="1"/>
</dbReference>
<dbReference type="Gene3D" id="3.10.20.90">
    <property type="entry name" value="Phosphatidylinositol 3-kinase Catalytic Subunit, Chain A, domain 1"/>
    <property type="match status" value="2"/>
</dbReference>
<dbReference type="Proteomes" id="UP001195483">
    <property type="component" value="Unassembled WGS sequence"/>
</dbReference>
<dbReference type="InterPro" id="IPR041793">
    <property type="entry name" value="MyoVII_FERM_C1"/>
</dbReference>
<evidence type="ECO:0000256" key="3">
    <source>
        <dbReference type="ARBA" id="ARBA00022490"/>
    </source>
</evidence>
<dbReference type="Pfam" id="PF21989">
    <property type="entry name" value="RA_2"/>
    <property type="match status" value="1"/>
</dbReference>
<evidence type="ECO:0000259" key="8">
    <source>
        <dbReference type="PROSITE" id="PS51016"/>
    </source>
</evidence>
<protein>
    <submittedName>
        <fullName evidence="9">Uncharacterized protein</fullName>
    </submittedName>
</protein>
<dbReference type="SUPFAM" id="SSF54236">
    <property type="entry name" value="Ubiquitin-like"/>
    <property type="match status" value="1"/>
</dbReference>
<dbReference type="InterPro" id="IPR019748">
    <property type="entry name" value="FERM_central"/>
</dbReference>
<evidence type="ECO:0000256" key="4">
    <source>
        <dbReference type="ARBA" id="ARBA00022737"/>
    </source>
</evidence>
<dbReference type="InterPro" id="IPR019749">
    <property type="entry name" value="Band_41_domain"/>
</dbReference>
<dbReference type="Pfam" id="PF00373">
    <property type="entry name" value="FERM_M"/>
    <property type="match status" value="1"/>
</dbReference>
<dbReference type="PROSITE" id="PS51016">
    <property type="entry name" value="MYTH4"/>
    <property type="match status" value="2"/>
</dbReference>
<dbReference type="InterPro" id="IPR035963">
    <property type="entry name" value="FERM_2"/>
</dbReference>
<dbReference type="CDD" id="cd17092">
    <property type="entry name" value="FERM1_F1_Myosin-VII"/>
    <property type="match status" value="1"/>
</dbReference>
<dbReference type="GO" id="GO:0005856">
    <property type="term" value="C:cytoskeleton"/>
    <property type="evidence" value="ECO:0007669"/>
    <property type="project" value="InterPro"/>
</dbReference>
<dbReference type="InterPro" id="IPR000857">
    <property type="entry name" value="MyTH4_dom"/>
</dbReference>
<dbReference type="InterPro" id="IPR029071">
    <property type="entry name" value="Ubiquitin-like_domsf"/>
</dbReference>
<dbReference type="Gene3D" id="2.30.29.30">
    <property type="entry name" value="Pleckstrin-homology domain (PH domain)/Phosphotyrosine-binding domain (PTB)"/>
    <property type="match status" value="2"/>
</dbReference>
<feature type="domain" description="MyTH4" evidence="8">
    <location>
        <begin position="163"/>
        <end position="367"/>
    </location>
</feature>
<keyword evidence="10" id="KW-1185">Reference proteome</keyword>
<dbReference type="Gene3D" id="2.30.30.40">
    <property type="entry name" value="SH3 Domains"/>
    <property type="match status" value="1"/>
</dbReference>
<name>A0AAE0SNT2_9BIVA</name>
<reference evidence="9" key="2">
    <citation type="journal article" date="2021" name="Genome Biol. Evol.">
        <title>Developing a high-quality reference genome for a parasitic bivalve with doubly uniparental inheritance (Bivalvia: Unionida).</title>
        <authorList>
            <person name="Smith C.H."/>
        </authorList>
    </citation>
    <scope>NUCLEOTIDE SEQUENCE</scope>
    <source>
        <strain evidence="9">CHS0354</strain>
        <tissue evidence="9">Mantle</tissue>
    </source>
</reference>
<dbReference type="InterPro" id="IPR014352">
    <property type="entry name" value="FERM/acyl-CoA-bd_prot_sf"/>
</dbReference>
<dbReference type="InterPro" id="IPR038185">
    <property type="entry name" value="MyTH4_dom_sf"/>
</dbReference>
<evidence type="ECO:0000313" key="10">
    <source>
        <dbReference type="Proteomes" id="UP001195483"/>
    </source>
</evidence>
<keyword evidence="3" id="KW-0963">Cytoplasm</keyword>
<dbReference type="PANTHER" id="PTHR22692">
    <property type="entry name" value="MYOSIN VII, XV"/>
    <property type="match status" value="1"/>
</dbReference>
<evidence type="ECO:0000313" key="9">
    <source>
        <dbReference type="EMBL" id="KAK3594910.1"/>
    </source>
</evidence>
<dbReference type="InterPro" id="IPR011993">
    <property type="entry name" value="PH-like_dom_sf"/>
</dbReference>
<evidence type="ECO:0000256" key="5">
    <source>
        <dbReference type="ARBA" id="ARBA00023203"/>
    </source>
</evidence>
<dbReference type="SMART" id="SM00295">
    <property type="entry name" value="B41"/>
    <property type="match status" value="2"/>
</dbReference>
<dbReference type="SUPFAM" id="SSF47031">
    <property type="entry name" value="Second domain of FERM"/>
    <property type="match status" value="2"/>
</dbReference>
<feature type="domain" description="FERM" evidence="7">
    <location>
        <begin position="979"/>
        <end position="1295"/>
    </location>
</feature>
<dbReference type="InterPro" id="IPR051567">
    <property type="entry name" value="Unconventional_Myosin_ATPase"/>
</dbReference>
<organism evidence="9 10">
    <name type="scientific">Potamilus streckersoni</name>
    <dbReference type="NCBI Taxonomy" id="2493646"/>
    <lineage>
        <taxon>Eukaryota</taxon>
        <taxon>Metazoa</taxon>
        <taxon>Spiralia</taxon>
        <taxon>Lophotrochozoa</taxon>
        <taxon>Mollusca</taxon>
        <taxon>Bivalvia</taxon>
        <taxon>Autobranchia</taxon>
        <taxon>Heteroconchia</taxon>
        <taxon>Palaeoheterodonta</taxon>
        <taxon>Unionida</taxon>
        <taxon>Unionoidea</taxon>
        <taxon>Unionidae</taxon>
        <taxon>Ambleminae</taxon>
        <taxon>Lampsilini</taxon>
        <taxon>Potamilus</taxon>
    </lineage>
</organism>
<reference evidence="9" key="1">
    <citation type="journal article" date="2021" name="Genome Biol. Evol.">
        <title>A High-Quality Reference Genome for a Parasitic Bivalve with Doubly Uniparental Inheritance (Bivalvia: Unionida).</title>
        <authorList>
            <person name="Smith C.H."/>
        </authorList>
    </citation>
    <scope>NUCLEOTIDE SEQUENCE</scope>
    <source>
        <strain evidence="9">CHS0354</strain>
    </source>
</reference>
<feature type="region of interest" description="Disordered" evidence="6">
    <location>
        <begin position="93"/>
        <end position="136"/>
    </location>
</feature>
<evidence type="ECO:0000259" key="7">
    <source>
        <dbReference type="PROSITE" id="PS50057"/>
    </source>
</evidence>
<keyword evidence="4" id="KW-0677">Repeat</keyword>
<feature type="compositionally biased region" description="Basic and acidic residues" evidence="6">
    <location>
        <begin position="1"/>
        <end position="30"/>
    </location>
</feature>
<keyword evidence="5" id="KW-0009">Actin-binding</keyword>
<dbReference type="Gene3D" id="1.20.80.10">
    <property type="match status" value="2"/>
</dbReference>
<feature type="domain" description="FERM" evidence="7">
    <location>
        <begin position="372"/>
        <end position="688"/>
    </location>
</feature>
<sequence>MSNTTETRRASDDRRSSVERRPSDDKRSSVDRTSFAAPTASGFGDDDESFNILTKRKVGKTETNRQVSEIMAPDFGKATFSKSTKAFDEIQTFQDEDEKRSSSISVDENQNGEHGDNSDQSTERSTEHSDEQSISSVESFEASTGNWIKFAQTRFQVKSAFSYACSPLQQPLLPKTEKADILASLATWVTILRIMGDLPEVDYGESFAVAGQSPPVVQRVKSNYHKKYSKKDVDDAYKAYTEMFKDPSGTDKKVPFLPDNRESMLEKVQYICALGIYRTDLRDELYCQVCKQLTNNPSKNSTVRGWVLLQMFSGSFVPSARFCPFFLQFLKDGLVEYAQRVERLLRRTFITGTRGQPPSWLEFQAAKNGKPILVPVIIMDGKRFLLETDSASTVNELCSQLADKVALKERSGFSIYVSLHHRVACIGHGNHRVMDAVAECEQQTKSMGMRESSSNWRLYFRKEFFTPWFNPGADEFTTDLIYQQIMRGISVGEYKCDKEEVLVMMAAQRYYIEFSTNLEKTKIESFVKAWLPKKSQSEKELQYWVEQLKSALEKDFVKEKPKIQSLKSDIVTFAMNKWYTMFSRFYDVSKLIGPDMSWNNVIVGVNCKGVHVMDDSESVKMHFSFVEISKVSKGSDTYTGMVNQCSFVYRYLVTITTVQGDDYHMTSPHADDLFTLVTSFQMGLRRRSRYALVIQDASHFESAIGFGAAKGDLVKLDKAFEEYMEADVYQGTCMRTGKHGSLPKDVVYILPTADEPQANILGMLAVQLRKEFPPLPMNIRFSLEEHTLQNYAKNNFRPSSDSKVTKLLSKASFKKEKRDLLWKFSKEPLKKPLLKRTNQREDLRGAAVRTFLSIQQYMGDAPNAENVTDLVIANEGVLDPAIRNRYLRDEIYCQVVKQLTQNPDKSSEARGWQLFWFLCTSAFPQNELFEEIEQFLKSNKHPLAKRCLSRIQRTKQDGGRTYPPHFLEHESMATHSSATNYHVLFPDQSQMKIEADASTRIVDIKKEILEQLKLKGADEYGVFFGLRDKVINAYDREFLFDNLIHVQRYYVKHTESAASNLTNGSTGETMSPPPVLIFMKKLWTNATPGVEKVADVKFHFPQEQQNFLRGYHKLSEQSIPEIACLLFRAKYGEEKQPLDHIVNVLPSLIPRMVIEKKSPDEWKKELQSHLEKVHFPNKDDGKVAFLKEMSKLDTYGSVFFEVKQRGSKNIPKNLTVAVNINGVLLIDPSTKSVLTTYGYDKIPNWAFDERSFTLVVGENQNLTKIHFETSVSEGLNSMILAPSVVGHNMDDIIMSHVAWIMNSQIQKKPAYVGLLSGESSC</sequence>
<dbReference type="SUPFAM" id="SSF50729">
    <property type="entry name" value="PH domain-like"/>
    <property type="match status" value="1"/>
</dbReference>
<dbReference type="InterPro" id="IPR000299">
    <property type="entry name" value="FERM_domain"/>
</dbReference>
<comment type="caution">
    <text evidence="9">The sequence shown here is derived from an EMBL/GenBank/DDBJ whole genome shotgun (WGS) entry which is preliminary data.</text>
</comment>
<dbReference type="PROSITE" id="PS50057">
    <property type="entry name" value="FERM_3"/>
    <property type="match status" value="2"/>
</dbReference>
<gene>
    <name evidence="9" type="ORF">CHS0354_020567</name>
</gene>
<accession>A0AAE0SNT2</accession>
<proteinExistence type="inferred from homology"/>
<dbReference type="GO" id="GO:0003779">
    <property type="term" value="F:actin binding"/>
    <property type="evidence" value="ECO:0007669"/>
    <property type="project" value="UniProtKB-KW"/>
</dbReference>
<feature type="compositionally biased region" description="Basic and acidic residues" evidence="6">
    <location>
        <begin position="111"/>
        <end position="131"/>
    </location>
</feature>
<dbReference type="EMBL" id="JAEAOA010001253">
    <property type="protein sequence ID" value="KAK3594910.1"/>
    <property type="molecule type" value="Genomic_DNA"/>
</dbReference>
<feature type="region of interest" description="Disordered" evidence="6">
    <location>
        <begin position="1"/>
        <end position="75"/>
    </location>
</feature>
<evidence type="ECO:0000256" key="2">
    <source>
        <dbReference type="ARBA" id="ARBA00008314"/>
    </source>
</evidence>
<dbReference type="Pfam" id="PF21998">
    <property type="entry name" value="FERM_C1_MyoVII"/>
    <property type="match status" value="1"/>
</dbReference>
<dbReference type="SMART" id="SM00139">
    <property type="entry name" value="MyTH4"/>
    <property type="match status" value="2"/>
</dbReference>
<feature type="domain" description="MyTH4" evidence="8">
    <location>
        <begin position="824"/>
        <end position="973"/>
    </location>
</feature>
<reference evidence="9" key="3">
    <citation type="submission" date="2023-05" db="EMBL/GenBank/DDBJ databases">
        <authorList>
            <person name="Smith C.H."/>
        </authorList>
    </citation>
    <scope>NUCLEOTIDE SEQUENCE</scope>
    <source>
        <strain evidence="9">CHS0354</strain>
        <tissue evidence="9">Mantle</tissue>
    </source>
</reference>
<dbReference type="CDD" id="cd14473">
    <property type="entry name" value="FERM_B-lobe"/>
    <property type="match status" value="2"/>
</dbReference>
<evidence type="ECO:0000256" key="6">
    <source>
        <dbReference type="SAM" id="MobiDB-lite"/>
    </source>
</evidence>